<evidence type="ECO:0000256" key="1">
    <source>
        <dbReference type="SAM" id="MobiDB-lite"/>
    </source>
</evidence>
<name>A0AAN6M4P6_9PLEO</name>
<proteinExistence type="predicted"/>
<sequence length="164" mass="17007">MGGGAASSTASRLASTSPGRGRTPAVVCNGLVQMTPPPLHSTIDDTLDYCGPASPWRGGRGRALAVTGTRACPPLPLHTQMKLRGGQSVGSGHAHPRPHACPPPLRCVAYSAAAVAAKPAKAAKAQSAGRRIQDAVGSKQPSPRSTAAAHQSWKWLRRRRLLSE</sequence>
<accession>A0AAN6M4P6</accession>
<feature type="region of interest" description="Disordered" evidence="1">
    <location>
        <begin position="1"/>
        <end position="22"/>
    </location>
</feature>
<evidence type="ECO:0000313" key="2">
    <source>
        <dbReference type="EMBL" id="KAK3216325.1"/>
    </source>
</evidence>
<feature type="compositionally biased region" description="Low complexity" evidence="1">
    <location>
        <begin position="1"/>
        <end position="17"/>
    </location>
</feature>
<evidence type="ECO:0000313" key="3">
    <source>
        <dbReference type="Proteomes" id="UP001280581"/>
    </source>
</evidence>
<keyword evidence="3" id="KW-1185">Reference proteome</keyword>
<feature type="region of interest" description="Disordered" evidence="1">
    <location>
        <begin position="121"/>
        <end position="154"/>
    </location>
</feature>
<dbReference type="Proteomes" id="UP001280581">
    <property type="component" value="Unassembled WGS sequence"/>
</dbReference>
<feature type="compositionally biased region" description="Polar residues" evidence="1">
    <location>
        <begin position="139"/>
        <end position="149"/>
    </location>
</feature>
<protein>
    <submittedName>
        <fullName evidence="2">Uncharacterized protein</fullName>
    </submittedName>
</protein>
<organism evidence="2 3">
    <name type="scientific">Pseudopithomyces chartarum</name>
    <dbReference type="NCBI Taxonomy" id="1892770"/>
    <lineage>
        <taxon>Eukaryota</taxon>
        <taxon>Fungi</taxon>
        <taxon>Dikarya</taxon>
        <taxon>Ascomycota</taxon>
        <taxon>Pezizomycotina</taxon>
        <taxon>Dothideomycetes</taxon>
        <taxon>Pleosporomycetidae</taxon>
        <taxon>Pleosporales</taxon>
        <taxon>Massarineae</taxon>
        <taxon>Didymosphaeriaceae</taxon>
        <taxon>Pseudopithomyces</taxon>
    </lineage>
</organism>
<reference evidence="2 3" key="1">
    <citation type="submission" date="2021-02" db="EMBL/GenBank/DDBJ databases">
        <title>Genome assembly of Pseudopithomyces chartarum.</title>
        <authorList>
            <person name="Jauregui R."/>
            <person name="Singh J."/>
            <person name="Voisey C."/>
        </authorList>
    </citation>
    <scope>NUCLEOTIDE SEQUENCE [LARGE SCALE GENOMIC DNA]</scope>
    <source>
        <strain evidence="2 3">AGR01</strain>
    </source>
</reference>
<comment type="caution">
    <text evidence="2">The sequence shown here is derived from an EMBL/GenBank/DDBJ whole genome shotgun (WGS) entry which is preliminary data.</text>
</comment>
<dbReference type="AlphaFoldDB" id="A0AAN6M4P6"/>
<gene>
    <name evidence="2" type="ORF">GRF29_8g2934961</name>
</gene>
<dbReference type="EMBL" id="WVTA01000002">
    <property type="protein sequence ID" value="KAK3216325.1"/>
    <property type="molecule type" value="Genomic_DNA"/>
</dbReference>